<dbReference type="PANTHER" id="PTHR45436">
    <property type="entry name" value="SENSOR HISTIDINE KINASE YKOH"/>
    <property type="match status" value="1"/>
</dbReference>
<keyword evidence="10 11" id="KW-0472">Membrane</keyword>
<comment type="catalytic activity">
    <reaction evidence="1">
        <text>ATP + protein L-histidine = ADP + protein N-phospho-L-histidine.</text>
        <dbReference type="EC" id="2.7.13.3"/>
    </reaction>
</comment>
<name>A0A8J3ZY27_9ACTN</name>
<feature type="domain" description="Histidine kinase" evidence="12">
    <location>
        <begin position="118"/>
        <end position="328"/>
    </location>
</feature>
<dbReference type="AlphaFoldDB" id="A0A8J3ZY27"/>
<dbReference type="Proteomes" id="UP000635606">
    <property type="component" value="Unassembled WGS sequence"/>
</dbReference>
<evidence type="ECO:0000256" key="8">
    <source>
        <dbReference type="ARBA" id="ARBA00022989"/>
    </source>
</evidence>
<sequence>MRRRLVVTVVGLVVVVYSGLAIPLAFVVGTPSTAVALGVGALVVASMSGGVAVALYRWIAVPVRVLGDVARAVGDGQLDARVPIGAGPAEVLYAGRSLNTMTEHLAELVQRQRTFASYASHQIRTPLATLRLCADNLEPAVREEGRADHRMLAHEIGRLTRICDSLLAYARAERLARPRAVDVSALVDNRCSGWQQAAAARGVTLVREGAAGVRAFTAAEVLDQALDALIENSIKYAGAGSTVTVQVRQPFVSHVDIQVTDDGPGMSPVDLARAGRAFWQRRQDGPTAGSGLGLTIATALVATAGGRLHLSQARPHGLTARIRLRAVPAGRSGVGA</sequence>
<evidence type="ECO:0000256" key="1">
    <source>
        <dbReference type="ARBA" id="ARBA00000085"/>
    </source>
</evidence>
<keyword evidence="15" id="KW-1185">Reference proteome</keyword>
<evidence type="ECO:0000256" key="4">
    <source>
        <dbReference type="ARBA" id="ARBA00022553"/>
    </source>
</evidence>
<evidence type="ECO:0000313" key="14">
    <source>
        <dbReference type="EMBL" id="GIJ70620.1"/>
    </source>
</evidence>
<dbReference type="InterPro" id="IPR003660">
    <property type="entry name" value="HAMP_dom"/>
</dbReference>
<dbReference type="SMART" id="SM00388">
    <property type="entry name" value="HisKA"/>
    <property type="match status" value="1"/>
</dbReference>
<dbReference type="Pfam" id="PF00672">
    <property type="entry name" value="HAMP"/>
    <property type="match status" value="1"/>
</dbReference>
<feature type="transmembrane region" description="Helical" evidence="11">
    <location>
        <begin position="37"/>
        <end position="56"/>
    </location>
</feature>
<evidence type="ECO:0000256" key="11">
    <source>
        <dbReference type="SAM" id="Phobius"/>
    </source>
</evidence>
<keyword evidence="7" id="KW-0418">Kinase</keyword>
<dbReference type="GO" id="GO:0000155">
    <property type="term" value="F:phosphorelay sensor kinase activity"/>
    <property type="evidence" value="ECO:0007669"/>
    <property type="project" value="InterPro"/>
</dbReference>
<evidence type="ECO:0000256" key="10">
    <source>
        <dbReference type="ARBA" id="ARBA00023136"/>
    </source>
</evidence>
<organism evidence="14 15">
    <name type="scientific">Virgisporangium ochraceum</name>
    <dbReference type="NCBI Taxonomy" id="65505"/>
    <lineage>
        <taxon>Bacteria</taxon>
        <taxon>Bacillati</taxon>
        <taxon>Actinomycetota</taxon>
        <taxon>Actinomycetes</taxon>
        <taxon>Micromonosporales</taxon>
        <taxon>Micromonosporaceae</taxon>
        <taxon>Virgisporangium</taxon>
    </lineage>
</organism>
<proteinExistence type="predicted"/>
<evidence type="ECO:0000259" key="13">
    <source>
        <dbReference type="PROSITE" id="PS50885"/>
    </source>
</evidence>
<dbReference type="InterPro" id="IPR036890">
    <property type="entry name" value="HATPase_C_sf"/>
</dbReference>
<keyword evidence="6 11" id="KW-0812">Transmembrane</keyword>
<dbReference type="SMART" id="SM00387">
    <property type="entry name" value="HATPase_c"/>
    <property type="match status" value="1"/>
</dbReference>
<dbReference type="EMBL" id="BOPH01000082">
    <property type="protein sequence ID" value="GIJ70620.1"/>
    <property type="molecule type" value="Genomic_DNA"/>
</dbReference>
<protein>
    <recommendedName>
        <fullName evidence="3">histidine kinase</fullName>
        <ecNumber evidence="3">2.7.13.3</ecNumber>
    </recommendedName>
</protein>
<dbReference type="CDD" id="cd06225">
    <property type="entry name" value="HAMP"/>
    <property type="match status" value="1"/>
</dbReference>
<dbReference type="PRINTS" id="PR00344">
    <property type="entry name" value="BCTRLSENSOR"/>
</dbReference>
<keyword evidence="8 11" id="KW-1133">Transmembrane helix</keyword>
<dbReference type="CDD" id="cd00075">
    <property type="entry name" value="HATPase"/>
    <property type="match status" value="1"/>
</dbReference>
<accession>A0A8J3ZY27</accession>
<dbReference type="Gene3D" id="1.10.287.130">
    <property type="match status" value="1"/>
</dbReference>
<dbReference type="InterPro" id="IPR005467">
    <property type="entry name" value="His_kinase_dom"/>
</dbReference>
<dbReference type="EC" id="2.7.13.3" evidence="3"/>
<dbReference type="Gene3D" id="6.10.340.10">
    <property type="match status" value="1"/>
</dbReference>
<evidence type="ECO:0000256" key="5">
    <source>
        <dbReference type="ARBA" id="ARBA00022679"/>
    </source>
</evidence>
<dbReference type="Pfam" id="PF02518">
    <property type="entry name" value="HATPase_c"/>
    <property type="match status" value="1"/>
</dbReference>
<keyword evidence="5" id="KW-0808">Transferase</keyword>
<keyword evidence="4" id="KW-0597">Phosphoprotein</keyword>
<gene>
    <name evidence="14" type="ORF">Voc01_055370</name>
</gene>
<dbReference type="SUPFAM" id="SSF158472">
    <property type="entry name" value="HAMP domain-like"/>
    <property type="match status" value="1"/>
</dbReference>
<dbReference type="GO" id="GO:0005886">
    <property type="term" value="C:plasma membrane"/>
    <property type="evidence" value="ECO:0007669"/>
    <property type="project" value="UniProtKB-SubCell"/>
</dbReference>
<evidence type="ECO:0000256" key="3">
    <source>
        <dbReference type="ARBA" id="ARBA00012438"/>
    </source>
</evidence>
<dbReference type="CDD" id="cd00082">
    <property type="entry name" value="HisKA"/>
    <property type="match status" value="1"/>
</dbReference>
<dbReference type="InterPro" id="IPR036097">
    <property type="entry name" value="HisK_dim/P_sf"/>
</dbReference>
<evidence type="ECO:0000259" key="12">
    <source>
        <dbReference type="PROSITE" id="PS50109"/>
    </source>
</evidence>
<comment type="subcellular location">
    <subcellularLocation>
        <location evidence="2">Cell membrane</location>
    </subcellularLocation>
</comment>
<reference evidence="14" key="1">
    <citation type="submission" date="2021-01" db="EMBL/GenBank/DDBJ databases">
        <title>Whole genome shotgun sequence of Virgisporangium ochraceum NBRC 16418.</title>
        <authorList>
            <person name="Komaki H."/>
            <person name="Tamura T."/>
        </authorList>
    </citation>
    <scope>NUCLEOTIDE SEQUENCE</scope>
    <source>
        <strain evidence="14">NBRC 16418</strain>
    </source>
</reference>
<dbReference type="InterPro" id="IPR050428">
    <property type="entry name" value="TCS_sensor_his_kinase"/>
</dbReference>
<dbReference type="Pfam" id="PF00512">
    <property type="entry name" value="HisKA"/>
    <property type="match status" value="1"/>
</dbReference>
<dbReference type="InterPro" id="IPR003594">
    <property type="entry name" value="HATPase_dom"/>
</dbReference>
<evidence type="ECO:0000256" key="2">
    <source>
        <dbReference type="ARBA" id="ARBA00004236"/>
    </source>
</evidence>
<evidence type="ECO:0000256" key="6">
    <source>
        <dbReference type="ARBA" id="ARBA00022692"/>
    </source>
</evidence>
<dbReference type="RefSeq" id="WP_203930518.1">
    <property type="nucleotide sequence ID" value="NZ_BOPH01000082.1"/>
</dbReference>
<dbReference type="InterPro" id="IPR003661">
    <property type="entry name" value="HisK_dim/P_dom"/>
</dbReference>
<dbReference type="PROSITE" id="PS50885">
    <property type="entry name" value="HAMP"/>
    <property type="match status" value="1"/>
</dbReference>
<evidence type="ECO:0000313" key="15">
    <source>
        <dbReference type="Proteomes" id="UP000635606"/>
    </source>
</evidence>
<feature type="domain" description="HAMP" evidence="13">
    <location>
        <begin position="57"/>
        <end position="110"/>
    </location>
</feature>
<dbReference type="PANTHER" id="PTHR45436:SF5">
    <property type="entry name" value="SENSOR HISTIDINE KINASE TRCS"/>
    <property type="match status" value="1"/>
</dbReference>
<dbReference type="SUPFAM" id="SSF55874">
    <property type="entry name" value="ATPase domain of HSP90 chaperone/DNA topoisomerase II/histidine kinase"/>
    <property type="match status" value="1"/>
</dbReference>
<dbReference type="Gene3D" id="3.30.565.10">
    <property type="entry name" value="Histidine kinase-like ATPase, C-terminal domain"/>
    <property type="match status" value="1"/>
</dbReference>
<dbReference type="InterPro" id="IPR004358">
    <property type="entry name" value="Sig_transdc_His_kin-like_C"/>
</dbReference>
<evidence type="ECO:0000256" key="9">
    <source>
        <dbReference type="ARBA" id="ARBA00023012"/>
    </source>
</evidence>
<dbReference type="SMART" id="SM00304">
    <property type="entry name" value="HAMP"/>
    <property type="match status" value="1"/>
</dbReference>
<keyword evidence="9" id="KW-0902">Two-component regulatory system</keyword>
<evidence type="ECO:0000256" key="7">
    <source>
        <dbReference type="ARBA" id="ARBA00022777"/>
    </source>
</evidence>
<dbReference type="PROSITE" id="PS50109">
    <property type="entry name" value="HIS_KIN"/>
    <property type="match status" value="1"/>
</dbReference>
<dbReference type="SUPFAM" id="SSF47384">
    <property type="entry name" value="Homodimeric domain of signal transducing histidine kinase"/>
    <property type="match status" value="1"/>
</dbReference>
<comment type="caution">
    <text evidence="14">The sequence shown here is derived from an EMBL/GenBank/DDBJ whole genome shotgun (WGS) entry which is preliminary data.</text>
</comment>